<evidence type="ECO:0000313" key="2">
    <source>
        <dbReference type="Proteomes" id="UP000814128"/>
    </source>
</evidence>
<keyword evidence="2" id="KW-1185">Reference proteome</keyword>
<proteinExistence type="predicted"/>
<name>A0ACB8Q7T2_9AGAM</name>
<reference evidence="1" key="2">
    <citation type="journal article" date="2022" name="New Phytol.">
        <title>Evolutionary transition to the ectomycorrhizal habit in the genomes of a hyperdiverse lineage of mushroom-forming fungi.</title>
        <authorList>
            <person name="Looney B."/>
            <person name="Miyauchi S."/>
            <person name="Morin E."/>
            <person name="Drula E."/>
            <person name="Courty P.E."/>
            <person name="Kohler A."/>
            <person name="Kuo A."/>
            <person name="LaButti K."/>
            <person name="Pangilinan J."/>
            <person name="Lipzen A."/>
            <person name="Riley R."/>
            <person name="Andreopoulos W."/>
            <person name="He G."/>
            <person name="Johnson J."/>
            <person name="Nolan M."/>
            <person name="Tritt A."/>
            <person name="Barry K.W."/>
            <person name="Grigoriev I.V."/>
            <person name="Nagy L.G."/>
            <person name="Hibbett D."/>
            <person name="Henrissat B."/>
            <person name="Matheny P.B."/>
            <person name="Labbe J."/>
            <person name="Martin F.M."/>
        </authorList>
    </citation>
    <scope>NUCLEOTIDE SEQUENCE</scope>
    <source>
        <strain evidence="1">EC-137</strain>
    </source>
</reference>
<organism evidence="1 2">
    <name type="scientific">Vararia minispora EC-137</name>
    <dbReference type="NCBI Taxonomy" id="1314806"/>
    <lineage>
        <taxon>Eukaryota</taxon>
        <taxon>Fungi</taxon>
        <taxon>Dikarya</taxon>
        <taxon>Basidiomycota</taxon>
        <taxon>Agaricomycotina</taxon>
        <taxon>Agaricomycetes</taxon>
        <taxon>Russulales</taxon>
        <taxon>Lachnocladiaceae</taxon>
        <taxon>Vararia</taxon>
    </lineage>
</organism>
<accession>A0ACB8Q7T2</accession>
<evidence type="ECO:0000313" key="1">
    <source>
        <dbReference type="EMBL" id="KAI0027616.1"/>
    </source>
</evidence>
<comment type="caution">
    <text evidence="1">The sequence shown here is derived from an EMBL/GenBank/DDBJ whole genome shotgun (WGS) entry which is preliminary data.</text>
</comment>
<dbReference type="EMBL" id="MU273870">
    <property type="protein sequence ID" value="KAI0027616.1"/>
    <property type="molecule type" value="Genomic_DNA"/>
</dbReference>
<sequence>MHRFPVEILTHIFRLAVEGSYASGQVKDTWAALHVICRKWYKVMLGHGAIATDIRITDEHWDVDFATHLLERSEPSGVQLTMLLSYSPRNAYTVVELQEFLETATRYHRDRIQSMVIGQSGIHTDLNDLLLRARFPVLCHLTIGPHLPRRVSLPVEDLSLQAPELMSLRLASCITLKLTAGIDHMIFPNVVKLELTGSSATFDTIDIPWDIVSIIGRLPALKYLVLADYFPRAPPPPSQRPEELSHGLAEIEYRSSKPASSVMALDALLQHETARRSLRLVRTDLHTLVDILSGRAWLATSIDDDRGKNVVNLRLRSSLSKAPGVLDIQVTDVGDYLAYVIACIPVNGVRRMQVQSVDPMQVLWQYIGHSEGLQELQVIGRSAEGFAKTFEQDLKMFSALRHVTIAGRNRRSGLAQTLSSLLRALAQRHAEGMSRLEYLALPEEMAEPPNLTGETLMSDRIEEALTPYFCLPSRFRKALGDARAILSGSWVLLFTEAHSSSTPPSWIEGDLDIFCPEDGLAIMMACLIEEGYTPADIAQNWDPPSMKTKTRTISRVLKFHHGTRGCKVDIVCTLAISPFEVVLRF</sequence>
<protein>
    <submittedName>
        <fullName evidence="1">Uncharacterized protein</fullName>
    </submittedName>
</protein>
<dbReference type="Proteomes" id="UP000814128">
    <property type="component" value="Unassembled WGS sequence"/>
</dbReference>
<gene>
    <name evidence="1" type="ORF">K488DRAFT_90659</name>
</gene>
<reference evidence="1" key="1">
    <citation type="submission" date="2021-02" db="EMBL/GenBank/DDBJ databases">
        <authorList>
            <consortium name="DOE Joint Genome Institute"/>
            <person name="Ahrendt S."/>
            <person name="Looney B.P."/>
            <person name="Miyauchi S."/>
            <person name="Morin E."/>
            <person name="Drula E."/>
            <person name="Courty P.E."/>
            <person name="Chicoki N."/>
            <person name="Fauchery L."/>
            <person name="Kohler A."/>
            <person name="Kuo A."/>
            <person name="Labutti K."/>
            <person name="Pangilinan J."/>
            <person name="Lipzen A."/>
            <person name="Riley R."/>
            <person name="Andreopoulos W."/>
            <person name="He G."/>
            <person name="Johnson J."/>
            <person name="Barry K.W."/>
            <person name="Grigoriev I.V."/>
            <person name="Nagy L."/>
            <person name="Hibbett D."/>
            <person name="Henrissat B."/>
            <person name="Matheny P.B."/>
            <person name="Labbe J."/>
            <person name="Martin F."/>
        </authorList>
    </citation>
    <scope>NUCLEOTIDE SEQUENCE</scope>
    <source>
        <strain evidence="1">EC-137</strain>
    </source>
</reference>